<dbReference type="Proteomes" id="UP000215459">
    <property type="component" value="Unassembled WGS sequence"/>
</dbReference>
<proteinExistence type="predicted"/>
<dbReference type="OrthoDB" id="2376046at2"/>
<evidence type="ECO:0008006" key="3">
    <source>
        <dbReference type="Google" id="ProtNLM"/>
    </source>
</evidence>
<accession>A0A235B804</accession>
<dbReference type="SUPFAM" id="SSF48295">
    <property type="entry name" value="TrpR-like"/>
    <property type="match status" value="1"/>
</dbReference>
<organism evidence="1 2">
    <name type="scientific">Paludifilum halophilum</name>
    <dbReference type="NCBI Taxonomy" id="1642702"/>
    <lineage>
        <taxon>Bacteria</taxon>
        <taxon>Bacillati</taxon>
        <taxon>Bacillota</taxon>
        <taxon>Bacilli</taxon>
        <taxon>Bacillales</taxon>
        <taxon>Thermoactinomycetaceae</taxon>
        <taxon>Paludifilum</taxon>
    </lineage>
</organism>
<gene>
    <name evidence="1" type="ORF">CHM34_05835</name>
</gene>
<dbReference type="EMBL" id="NOWF01000003">
    <property type="protein sequence ID" value="OYD08362.1"/>
    <property type="molecule type" value="Genomic_DNA"/>
</dbReference>
<comment type="caution">
    <text evidence="1">The sequence shown here is derived from an EMBL/GenBank/DDBJ whole genome shotgun (WGS) entry which is preliminary data.</text>
</comment>
<evidence type="ECO:0000313" key="1">
    <source>
        <dbReference type="EMBL" id="OYD08362.1"/>
    </source>
</evidence>
<keyword evidence="2" id="KW-1185">Reference proteome</keyword>
<name>A0A235B804_9BACL</name>
<dbReference type="GO" id="GO:0043565">
    <property type="term" value="F:sequence-specific DNA binding"/>
    <property type="evidence" value="ECO:0007669"/>
    <property type="project" value="InterPro"/>
</dbReference>
<dbReference type="AlphaFoldDB" id="A0A235B804"/>
<sequence>MPKSKLTDDEKLALVLAGLKGNVPLSDLLRQYGVSQATYYKLRDRFLEAGQNTDSAFGIPFIFLFQ</sequence>
<dbReference type="InterPro" id="IPR010921">
    <property type="entry name" value="Trp_repressor/repl_initiator"/>
</dbReference>
<reference evidence="1 2" key="1">
    <citation type="submission" date="2017-07" db="EMBL/GenBank/DDBJ databases">
        <title>The genome sequence of Paludifilum halophilum highlights mechanisms for microbial adaptation to high salt environemnts.</title>
        <authorList>
            <person name="Belbahri L."/>
        </authorList>
    </citation>
    <scope>NUCLEOTIDE SEQUENCE [LARGE SCALE GENOMIC DNA]</scope>
    <source>
        <strain evidence="1 2">DSM 102817</strain>
    </source>
</reference>
<dbReference type="RefSeq" id="WP_094263667.1">
    <property type="nucleotide sequence ID" value="NZ_NOWF01000003.1"/>
</dbReference>
<protein>
    <recommendedName>
        <fullName evidence="3">Transposase</fullName>
    </recommendedName>
</protein>
<evidence type="ECO:0000313" key="2">
    <source>
        <dbReference type="Proteomes" id="UP000215459"/>
    </source>
</evidence>